<keyword evidence="2" id="KW-1185">Reference proteome</keyword>
<dbReference type="EMBL" id="JAWDJW010010215">
    <property type="protein sequence ID" value="KAK3049200.1"/>
    <property type="molecule type" value="Genomic_DNA"/>
</dbReference>
<feature type="non-terminal residue" evidence="1">
    <location>
        <position position="348"/>
    </location>
</feature>
<protein>
    <submittedName>
        <fullName evidence="1">Uncharacterized protein</fullName>
    </submittedName>
</protein>
<comment type="caution">
    <text evidence="1">The sequence shown here is derived from an EMBL/GenBank/DDBJ whole genome shotgun (WGS) entry which is preliminary data.</text>
</comment>
<evidence type="ECO:0000313" key="1">
    <source>
        <dbReference type="EMBL" id="KAK3049200.1"/>
    </source>
</evidence>
<accession>A0ACC3CX65</accession>
<proteinExistence type="predicted"/>
<dbReference type="Proteomes" id="UP001186974">
    <property type="component" value="Unassembled WGS sequence"/>
</dbReference>
<gene>
    <name evidence="1" type="ORF">LTS18_012799</name>
</gene>
<evidence type="ECO:0000313" key="2">
    <source>
        <dbReference type="Proteomes" id="UP001186974"/>
    </source>
</evidence>
<name>A0ACC3CX65_9PEZI</name>
<reference evidence="1" key="1">
    <citation type="submission" date="2024-09" db="EMBL/GenBank/DDBJ databases">
        <title>Black Yeasts Isolated from many extreme environments.</title>
        <authorList>
            <person name="Coleine C."/>
            <person name="Stajich J.E."/>
            <person name="Selbmann L."/>
        </authorList>
    </citation>
    <scope>NUCLEOTIDE SEQUENCE</scope>
    <source>
        <strain evidence="1">CCFEE 5737</strain>
    </source>
</reference>
<organism evidence="1 2">
    <name type="scientific">Coniosporium uncinatum</name>
    <dbReference type="NCBI Taxonomy" id="93489"/>
    <lineage>
        <taxon>Eukaryota</taxon>
        <taxon>Fungi</taxon>
        <taxon>Dikarya</taxon>
        <taxon>Ascomycota</taxon>
        <taxon>Pezizomycotina</taxon>
        <taxon>Dothideomycetes</taxon>
        <taxon>Dothideomycetes incertae sedis</taxon>
        <taxon>Coniosporium</taxon>
    </lineage>
</organism>
<sequence>MSTAQSSRLLPRPILQQCLRNPSPPLRPHHRHPIRTITYRSTASSPSTPNAAPKNPLDIVNAHRAELQRQAHYKRRRNFAAWGAAISMLVPILFALIYPVEELEKGVAEKKEREARRAAERAEFQRLNARALGRVADMAEGGDGSSSAGGSWLPRERADASEADNKMFQGKEVIVKGGGAKIVAHDGQTGEELELVPTGTSSIPHFPKTIHVASPAPSSAESASTTASGARNEEDNEYTLLGLGVRSVSFLGIQVYVVGLYVQTSSLAALQASMVRHINPLGSALIPGEKAQLRESLLDPEKSREVWDKLLKSGEKLKMAVRIVPTRNTDFNHLKDGWVRGFSEKMKE</sequence>